<keyword evidence="1" id="KW-0472">Membrane</keyword>
<organism evidence="2">
    <name type="scientific">candidate division WWE3 bacterium</name>
    <dbReference type="NCBI Taxonomy" id="2053526"/>
    <lineage>
        <taxon>Bacteria</taxon>
        <taxon>Katanobacteria</taxon>
    </lineage>
</organism>
<comment type="caution">
    <text evidence="2">The sequence shown here is derived from an EMBL/GenBank/DDBJ whole genome shotgun (WGS) entry which is preliminary data.</text>
</comment>
<proteinExistence type="predicted"/>
<keyword evidence="1" id="KW-1133">Transmembrane helix</keyword>
<gene>
    <name evidence="2" type="ORF">ENR01_02105</name>
</gene>
<evidence type="ECO:0000313" key="2">
    <source>
        <dbReference type="EMBL" id="HEX61927.1"/>
    </source>
</evidence>
<sequence>MAAPASSTERRGIELLPPVTPTGRGKLISLWARRAGIPLIIFFQLAFLTVLGFRLKLEADLQKLAASLVEKEKVVAEARSFEETFRRTQRKLEKIGQIRQELCYSCTIQKLNEIKPSEVTLTNLHLENEKLEVVAETPQGITFAIFADSIIREEWIREAVLTSGNLNREGNFVFTIELGVDKKGLR</sequence>
<accession>A0A831Z2U7</accession>
<feature type="transmembrane region" description="Helical" evidence="1">
    <location>
        <begin position="35"/>
        <end position="53"/>
    </location>
</feature>
<dbReference type="EMBL" id="DSPJ01000059">
    <property type="protein sequence ID" value="HEX61927.1"/>
    <property type="molecule type" value="Genomic_DNA"/>
</dbReference>
<evidence type="ECO:0000256" key="1">
    <source>
        <dbReference type="SAM" id="Phobius"/>
    </source>
</evidence>
<dbReference type="AlphaFoldDB" id="A0A831Z2U7"/>
<reference evidence="2" key="1">
    <citation type="journal article" date="2020" name="mSystems">
        <title>Genome- and Community-Level Interaction Insights into Carbon Utilization and Element Cycling Functions of Hydrothermarchaeota in Hydrothermal Sediment.</title>
        <authorList>
            <person name="Zhou Z."/>
            <person name="Liu Y."/>
            <person name="Xu W."/>
            <person name="Pan J."/>
            <person name="Luo Z.H."/>
            <person name="Li M."/>
        </authorList>
    </citation>
    <scope>NUCLEOTIDE SEQUENCE [LARGE SCALE GENOMIC DNA]</scope>
    <source>
        <strain evidence="2">SpSt-361</strain>
    </source>
</reference>
<keyword evidence="1" id="KW-0812">Transmembrane</keyword>
<evidence type="ECO:0008006" key="3">
    <source>
        <dbReference type="Google" id="ProtNLM"/>
    </source>
</evidence>
<name>A0A831Z2U7_UNCKA</name>
<protein>
    <recommendedName>
        <fullName evidence="3">PilN domain-containing protein</fullName>
    </recommendedName>
</protein>